<evidence type="ECO:0000313" key="2">
    <source>
        <dbReference type="EMBL" id="BCJ68136.1"/>
    </source>
</evidence>
<sequence>MTARSRESVWRSVQAYLTIGSAVGVSLLGLLSVVDQTVVSGATLAVLALVTFDLVSGRRQAQRADRVVQGLAGAMRDLGRPRSFDETLTAAAPATGLGATRTARSIGLVGVTLGRTARTALPDLERCLASGGTVRVAVVDPHGDGPGEAARRHGVPDGAAVFEHRLQTTVDVLRYLAALPAAGDRLEIRLIPFVPNVALTVIDRGAPHGSVTVDLYAHRPTAQEPSLTVTAARDPRWYAHFGAEFDQIWAAATPLVLTAPPAGAAGETAERQTVDH</sequence>
<accession>A0A810N428</accession>
<organism evidence="2 3">
    <name type="scientific">Polymorphospora rubra</name>
    <dbReference type="NCBI Taxonomy" id="338584"/>
    <lineage>
        <taxon>Bacteria</taxon>
        <taxon>Bacillati</taxon>
        <taxon>Actinomycetota</taxon>
        <taxon>Actinomycetes</taxon>
        <taxon>Micromonosporales</taxon>
        <taxon>Micromonosporaceae</taxon>
        <taxon>Polymorphospora</taxon>
    </lineage>
</organism>
<dbReference type="EMBL" id="AP023359">
    <property type="protein sequence ID" value="BCJ68136.1"/>
    <property type="molecule type" value="Genomic_DNA"/>
</dbReference>
<dbReference type="KEGG" id="pry:Prubr_51570"/>
<name>A0A810N428_9ACTN</name>
<protein>
    <submittedName>
        <fullName evidence="2">Uncharacterized protein</fullName>
    </submittedName>
</protein>
<dbReference type="AlphaFoldDB" id="A0A810N428"/>
<feature type="transmembrane region" description="Helical" evidence="1">
    <location>
        <begin position="12"/>
        <end position="31"/>
    </location>
</feature>
<keyword evidence="1" id="KW-1133">Transmembrane helix</keyword>
<feature type="transmembrane region" description="Helical" evidence="1">
    <location>
        <begin position="37"/>
        <end position="56"/>
    </location>
</feature>
<dbReference type="Proteomes" id="UP000680866">
    <property type="component" value="Chromosome"/>
</dbReference>
<evidence type="ECO:0000313" key="3">
    <source>
        <dbReference type="Proteomes" id="UP000680866"/>
    </source>
</evidence>
<keyword evidence="1" id="KW-0812">Transmembrane</keyword>
<dbReference type="RefSeq" id="WP_212817427.1">
    <property type="nucleotide sequence ID" value="NZ_AP023359.1"/>
</dbReference>
<proteinExistence type="predicted"/>
<keyword evidence="1" id="KW-0472">Membrane</keyword>
<evidence type="ECO:0000256" key="1">
    <source>
        <dbReference type="SAM" id="Phobius"/>
    </source>
</evidence>
<keyword evidence="3" id="KW-1185">Reference proteome</keyword>
<gene>
    <name evidence="2" type="ORF">Prubr_51570</name>
</gene>
<reference evidence="2" key="1">
    <citation type="submission" date="2020-08" db="EMBL/GenBank/DDBJ databases">
        <title>Whole genome shotgun sequence of Polymorphospora rubra NBRC 101157.</title>
        <authorList>
            <person name="Komaki H."/>
            <person name="Tamura T."/>
        </authorList>
    </citation>
    <scope>NUCLEOTIDE SEQUENCE</scope>
    <source>
        <strain evidence="2">NBRC 101157</strain>
    </source>
</reference>